<dbReference type="GO" id="GO:0006508">
    <property type="term" value="P:proteolysis"/>
    <property type="evidence" value="ECO:0007669"/>
    <property type="project" value="InterPro"/>
</dbReference>
<dbReference type="GO" id="GO:0016887">
    <property type="term" value="F:ATP hydrolysis activity"/>
    <property type="evidence" value="ECO:0007669"/>
    <property type="project" value="InterPro"/>
</dbReference>
<protein>
    <submittedName>
        <fullName evidence="15">ABC transporter related protein</fullName>
    </submittedName>
</protein>
<evidence type="ECO:0000259" key="13">
    <source>
        <dbReference type="PROSITE" id="PS50929"/>
    </source>
</evidence>
<dbReference type="SUPFAM" id="SSF90123">
    <property type="entry name" value="ABC transporter transmembrane region"/>
    <property type="match status" value="1"/>
</dbReference>
<dbReference type="InterPro" id="IPR017750">
    <property type="entry name" value="ATPase_T1SS"/>
</dbReference>
<feature type="transmembrane region" description="Helical" evidence="11">
    <location>
        <begin position="318"/>
        <end position="342"/>
    </location>
</feature>
<dbReference type="InterPro" id="IPR003439">
    <property type="entry name" value="ABC_transporter-like_ATP-bd"/>
</dbReference>
<dbReference type="PROSITE" id="PS50990">
    <property type="entry name" value="PEPTIDASE_C39"/>
    <property type="match status" value="1"/>
</dbReference>
<feature type="domain" description="Peptidase C39" evidence="14">
    <location>
        <begin position="52"/>
        <end position="176"/>
    </location>
</feature>
<dbReference type="GO" id="GO:0015421">
    <property type="term" value="F:ABC-type oligopeptide transporter activity"/>
    <property type="evidence" value="ECO:0007669"/>
    <property type="project" value="TreeGrafter"/>
</dbReference>
<keyword evidence="6" id="KW-0378">Hydrolase</keyword>
<dbReference type="InterPro" id="IPR027417">
    <property type="entry name" value="P-loop_NTPase"/>
</dbReference>
<dbReference type="SUPFAM" id="SSF52540">
    <property type="entry name" value="P-loop containing nucleoside triphosphate hydrolases"/>
    <property type="match status" value="1"/>
</dbReference>
<evidence type="ECO:0000256" key="10">
    <source>
        <dbReference type="SAM" id="MobiDB-lite"/>
    </source>
</evidence>
<dbReference type="InterPro" id="IPR017871">
    <property type="entry name" value="ABC_transporter-like_CS"/>
</dbReference>
<dbReference type="Pfam" id="PF00664">
    <property type="entry name" value="ABC_membrane"/>
    <property type="match status" value="1"/>
</dbReference>
<dbReference type="PROSITE" id="PS00211">
    <property type="entry name" value="ABC_TRANSPORTER_1"/>
    <property type="match status" value="1"/>
</dbReference>
<keyword evidence="2" id="KW-0813">Transport</keyword>
<evidence type="ECO:0000256" key="4">
    <source>
        <dbReference type="ARBA" id="ARBA00022692"/>
    </source>
</evidence>
<feature type="transmembrane region" description="Helical" evidence="11">
    <location>
        <begin position="246"/>
        <end position="263"/>
    </location>
</feature>
<dbReference type="HOGENOM" id="CLU_000604_95_6_7"/>
<dbReference type="KEGG" id="dvl:Dvul_1977"/>
<dbReference type="InterPro" id="IPR011527">
    <property type="entry name" value="ABC1_TM_dom"/>
</dbReference>
<evidence type="ECO:0000256" key="6">
    <source>
        <dbReference type="ARBA" id="ARBA00022801"/>
    </source>
</evidence>
<dbReference type="GO" id="GO:0005524">
    <property type="term" value="F:ATP binding"/>
    <property type="evidence" value="ECO:0007669"/>
    <property type="project" value="UniProtKB-KW"/>
</dbReference>
<dbReference type="Pfam" id="PF00005">
    <property type="entry name" value="ABC_tran"/>
    <property type="match status" value="1"/>
</dbReference>
<dbReference type="GO" id="GO:0005886">
    <property type="term" value="C:plasma membrane"/>
    <property type="evidence" value="ECO:0007669"/>
    <property type="project" value="UniProtKB-SubCell"/>
</dbReference>
<dbReference type="PANTHER" id="PTHR43394:SF1">
    <property type="entry name" value="ATP-BINDING CASSETTE SUB-FAMILY B MEMBER 10, MITOCHONDRIAL"/>
    <property type="match status" value="1"/>
</dbReference>
<keyword evidence="3" id="KW-1003">Cell membrane</keyword>
<feature type="domain" description="ABC transmembrane type-1" evidence="13">
    <location>
        <begin position="212"/>
        <end position="490"/>
    </location>
</feature>
<evidence type="ECO:0000259" key="14">
    <source>
        <dbReference type="PROSITE" id="PS50990"/>
    </source>
</evidence>
<gene>
    <name evidence="15" type="ordered locus">Dvul_1977</name>
</gene>
<evidence type="ECO:0000256" key="9">
    <source>
        <dbReference type="ARBA" id="ARBA00023136"/>
    </source>
</evidence>
<dbReference type="InterPro" id="IPR036640">
    <property type="entry name" value="ABC1_TM_sf"/>
</dbReference>
<accession>A0A0H3ABF5</accession>
<organism evidence="15 16">
    <name type="scientific">Nitratidesulfovibrio vulgaris (strain DP4)</name>
    <name type="common">Desulfovibrio vulgaris</name>
    <dbReference type="NCBI Taxonomy" id="391774"/>
    <lineage>
        <taxon>Bacteria</taxon>
        <taxon>Pseudomonadati</taxon>
        <taxon>Thermodesulfobacteriota</taxon>
        <taxon>Desulfovibrionia</taxon>
        <taxon>Desulfovibrionales</taxon>
        <taxon>Desulfovibrionaceae</taxon>
        <taxon>Nitratidesulfovibrio</taxon>
    </lineage>
</organism>
<feature type="transmembrane region" description="Helical" evidence="11">
    <location>
        <begin position="426"/>
        <end position="451"/>
    </location>
</feature>
<dbReference type="SMART" id="SM00382">
    <property type="entry name" value="AAA"/>
    <property type="match status" value="1"/>
</dbReference>
<keyword evidence="4 11" id="KW-0812">Transmembrane</keyword>
<name>A0A0H3ABF5_NITV4</name>
<evidence type="ECO:0000256" key="11">
    <source>
        <dbReference type="SAM" id="Phobius"/>
    </source>
</evidence>
<dbReference type="PROSITE" id="PS50929">
    <property type="entry name" value="ABC_TM1F"/>
    <property type="match status" value="1"/>
</dbReference>
<dbReference type="NCBIfam" id="TIGR03375">
    <property type="entry name" value="type_I_sec_LssB"/>
    <property type="match status" value="1"/>
</dbReference>
<dbReference type="InterPro" id="IPR039421">
    <property type="entry name" value="Type_1_exporter"/>
</dbReference>
<dbReference type="EMBL" id="CP000527">
    <property type="protein sequence ID" value="ABM28993.1"/>
    <property type="molecule type" value="Genomic_DNA"/>
</dbReference>
<reference evidence="16" key="1">
    <citation type="journal article" date="2009" name="Environ. Microbiol.">
        <title>Contribution of mobile genetic elements to Desulfovibrio vulgaris genome plasticity.</title>
        <authorList>
            <person name="Walker C.B."/>
            <person name="Stolyar S."/>
            <person name="Chivian D."/>
            <person name="Pinel N."/>
            <person name="Gabster J.A."/>
            <person name="Dehal P.S."/>
            <person name="He Z."/>
            <person name="Yang Z.K."/>
            <person name="Yen H.C."/>
            <person name="Zhou J."/>
            <person name="Wall J.D."/>
            <person name="Hazen T.C."/>
            <person name="Arkin A.P."/>
            <person name="Stahl D.A."/>
        </authorList>
    </citation>
    <scope>NUCLEOTIDE SEQUENCE [LARGE SCALE GENOMIC DNA]</scope>
    <source>
        <strain evidence="16">DP4</strain>
    </source>
</reference>
<evidence type="ECO:0000313" key="16">
    <source>
        <dbReference type="Proteomes" id="UP000009173"/>
    </source>
</evidence>
<keyword evidence="9 11" id="KW-0472">Membrane</keyword>
<dbReference type="Gene3D" id="3.90.70.10">
    <property type="entry name" value="Cysteine proteinases"/>
    <property type="match status" value="1"/>
</dbReference>
<dbReference type="PANTHER" id="PTHR43394">
    <property type="entry name" value="ATP-DEPENDENT PERMEASE MDL1, MITOCHONDRIAL"/>
    <property type="match status" value="1"/>
</dbReference>
<evidence type="ECO:0000259" key="12">
    <source>
        <dbReference type="PROSITE" id="PS50893"/>
    </source>
</evidence>
<keyword evidence="8 11" id="KW-1133">Transmembrane helix</keyword>
<evidence type="ECO:0000256" key="5">
    <source>
        <dbReference type="ARBA" id="ARBA00022741"/>
    </source>
</evidence>
<dbReference type="Gene3D" id="1.20.1560.10">
    <property type="entry name" value="ABC transporter type 1, transmembrane domain"/>
    <property type="match status" value="1"/>
</dbReference>
<dbReference type="CDD" id="cd02421">
    <property type="entry name" value="Peptidase_C39_likeD"/>
    <property type="match status" value="1"/>
</dbReference>
<dbReference type="PROSITE" id="PS50893">
    <property type="entry name" value="ABC_TRANSPORTER_2"/>
    <property type="match status" value="1"/>
</dbReference>
<evidence type="ECO:0000256" key="2">
    <source>
        <dbReference type="ARBA" id="ARBA00022448"/>
    </source>
</evidence>
<evidence type="ECO:0000313" key="15">
    <source>
        <dbReference type="EMBL" id="ABM28993.1"/>
    </source>
</evidence>
<feature type="transmembrane region" description="Helical" evidence="11">
    <location>
        <begin position="348"/>
        <end position="369"/>
    </location>
</feature>
<feature type="transmembrane region" description="Helical" evidence="11">
    <location>
        <begin position="463"/>
        <end position="486"/>
    </location>
</feature>
<feature type="domain" description="ABC transporter" evidence="12">
    <location>
        <begin position="524"/>
        <end position="759"/>
    </location>
</feature>
<feature type="transmembrane region" description="Helical" evidence="11">
    <location>
        <begin position="212"/>
        <end position="234"/>
    </location>
</feature>
<dbReference type="GO" id="GO:0008233">
    <property type="term" value="F:peptidase activity"/>
    <property type="evidence" value="ECO:0007669"/>
    <property type="project" value="InterPro"/>
</dbReference>
<dbReference type="CDD" id="cd18587">
    <property type="entry name" value="ABC_6TM_LapB_like"/>
    <property type="match status" value="1"/>
</dbReference>
<evidence type="ECO:0000256" key="1">
    <source>
        <dbReference type="ARBA" id="ARBA00004651"/>
    </source>
</evidence>
<evidence type="ECO:0000256" key="3">
    <source>
        <dbReference type="ARBA" id="ARBA00022475"/>
    </source>
</evidence>
<comment type="subcellular location">
    <subcellularLocation>
        <location evidence="1">Cell membrane</location>
        <topology evidence="1">Multi-pass membrane protein</topology>
    </subcellularLocation>
</comment>
<evidence type="ECO:0000256" key="8">
    <source>
        <dbReference type="ARBA" id="ARBA00022989"/>
    </source>
</evidence>
<dbReference type="AlphaFoldDB" id="A0A0H3ABF5"/>
<feature type="region of interest" description="Disordered" evidence="10">
    <location>
        <begin position="1"/>
        <end position="24"/>
    </location>
</feature>
<keyword evidence="7" id="KW-0067">ATP-binding</keyword>
<dbReference type="FunFam" id="3.40.50.300:FF:000299">
    <property type="entry name" value="ABC transporter ATP-binding protein/permease"/>
    <property type="match status" value="1"/>
</dbReference>
<proteinExistence type="predicted"/>
<sequence>MSGIDEEHMGGYQGADAGDASGQDRVAASGVASEHYAKNTPVDLPSGVAAGDVDYAPPLMQCLALLFRLNGKPVSTRYLMSGLPMGATEGPALTAACLRAARVAGMEARVAYKPTLRQISPLTLPCIMLLKDEKACILMRIQGEQAEVLFPETGMDAVTVPLSRLAEEYAGYAVFGSPVSKLDKRASEMRLLKVKRWFWDTLLHFLPIYRHVLLASVVVNLLTVASPLFFMNVYDRVVPNSATDTLWVLAVGIGIAYICDFVLRNLRSYFVDVAGRNADVVLASRLMQHLMAVRLDNKPDSTGSLANNLREFESLREFFGSTTLLALVDLPFLVLFLFIVALIGGEMIALPAIAIPVVLGVGMLVQYPFQRVAEAGYKEAMQKNALLVEIINGLETVKASMAEGRLQHAWEKVVGMSARSNAHSKGLANLSITVSLLVTQLVSVGIIIWGVYKISDGTLTMGGLIACNMLSARAMAPLSQIAAMLARLQQSRMALKSLDILMQLPVERPEDRPYVDFGPLEHSLELESVSFAYPGAERLALDGVSLRIRPGEKVGVIGKMGSGKSTLGRLMMGLYQPRDGAVKFGGVDIRQMDMADLRGRIGYLSQDNYLFYGTLRDNIAMGVPNADDRMIMRAADVAGVTEFARNHPAGFGLQVGERGMALSGGQRQAVALARALLHDPDVLILDEPTSNMDTGSEFAFKQRLKALLGDKTLVLITHRMSVIDLVDRLVVVDGGRIVADGPRDAVIKALRSTGVQAAPAARFRKNGTVGAAGGAA</sequence>
<dbReference type="InterPro" id="IPR003593">
    <property type="entry name" value="AAA+_ATPase"/>
</dbReference>
<dbReference type="InterPro" id="IPR005074">
    <property type="entry name" value="Peptidase_C39"/>
</dbReference>
<evidence type="ECO:0000256" key="7">
    <source>
        <dbReference type="ARBA" id="ARBA00022840"/>
    </source>
</evidence>
<dbReference type="CDD" id="cd03245">
    <property type="entry name" value="ABCC_bacteriocin_exporters"/>
    <property type="match status" value="1"/>
</dbReference>
<keyword evidence="5" id="KW-0547">Nucleotide-binding</keyword>
<dbReference type="Proteomes" id="UP000009173">
    <property type="component" value="Chromosome"/>
</dbReference>
<dbReference type="Gene3D" id="3.40.50.300">
    <property type="entry name" value="P-loop containing nucleotide triphosphate hydrolases"/>
    <property type="match status" value="1"/>
</dbReference>